<keyword evidence="3" id="KW-0804">Transcription</keyword>
<dbReference type="PROSITE" id="PS51000">
    <property type="entry name" value="HTH_DEOR_2"/>
    <property type="match status" value="1"/>
</dbReference>
<dbReference type="GO" id="GO:0003700">
    <property type="term" value="F:DNA-binding transcription factor activity"/>
    <property type="evidence" value="ECO:0007669"/>
    <property type="project" value="InterPro"/>
</dbReference>
<dbReference type="InterPro" id="IPR018356">
    <property type="entry name" value="Tscrpt_reg_HTH_DeoR_CS"/>
</dbReference>
<dbReference type="SUPFAM" id="SSF46785">
    <property type="entry name" value="Winged helix' DNA-binding domain"/>
    <property type="match status" value="1"/>
</dbReference>
<organism evidence="5 6">
    <name type="scientific">Citricoccus muralis</name>
    <dbReference type="NCBI Taxonomy" id="169134"/>
    <lineage>
        <taxon>Bacteria</taxon>
        <taxon>Bacillati</taxon>
        <taxon>Actinomycetota</taxon>
        <taxon>Actinomycetes</taxon>
        <taxon>Micrococcales</taxon>
        <taxon>Micrococcaceae</taxon>
        <taxon>Citricoccus</taxon>
    </lineage>
</organism>
<sequence>MVVMADTTARTLNLLSLLQTHRHWGGAELARRLGISDRTLRRDVERLRELGYRVDSVPGLDGGYRLEAGSAVPPLLLTDEEAVALAIGLRAAATQRLVGGPDTTLAALAKLEQLLPSRLRRRVGALGEFVQPTGPDGPSTSPEVLGELALACRDQERVRFAYTAAGGAESTRHAEPYALVPAESRWYLLAWDLDRADWRTFRVDRLSALFHTRAAFAPRPLPPEGTAAFVAAAVHAVHAGPRPVTGRAVLDMDLASMRQAFGPWAETAQELPDGRTAWPLSGRRVQDVVFGLSWIPEGVRYVLEVPEPLREQVLELADRLSAAARRR</sequence>
<evidence type="ECO:0000256" key="2">
    <source>
        <dbReference type="ARBA" id="ARBA00023125"/>
    </source>
</evidence>
<dbReference type="PROSITE" id="PS52050">
    <property type="entry name" value="WYL"/>
    <property type="match status" value="1"/>
</dbReference>
<dbReference type="InterPro" id="IPR001034">
    <property type="entry name" value="DeoR_HTH"/>
</dbReference>
<keyword evidence="1" id="KW-0805">Transcription regulation</keyword>
<name>A0A3D9LDN1_9MICC</name>
<dbReference type="InterPro" id="IPR013196">
    <property type="entry name" value="HTH_11"/>
</dbReference>
<dbReference type="AlphaFoldDB" id="A0A3D9LDN1"/>
<evidence type="ECO:0000259" key="4">
    <source>
        <dbReference type="PROSITE" id="PS51000"/>
    </source>
</evidence>
<gene>
    <name evidence="5" type="ORF">C8E99_1804</name>
</gene>
<keyword evidence="2 5" id="KW-0238">DNA-binding</keyword>
<keyword evidence="6" id="KW-1185">Reference proteome</keyword>
<dbReference type="GO" id="GO:0003677">
    <property type="term" value="F:DNA binding"/>
    <property type="evidence" value="ECO:0007669"/>
    <property type="project" value="UniProtKB-KW"/>
</dbReference>
<dbReference type="InterPro" id="IPR026881">
    <property type="entry name" value="WYL_dom"/>
</dbReference>
<accession>A0A3D9LDN1</accession>
<dbReference type="Proteomes" id="UP000256727">
    <property type="component" value="Unassembled WGS sequence"/>
</dbReference>
<comment type="caution">
    <text evidence="5">The sequence shown here is derived from an EMBL/GenBank/DDBJ whole genome shotgun (WGS) entry which is preliminary data.</text>
</comment>
<evidence type="ECO:0000256" key="3">
    <source>
        <dbReference type="ARBA" id="ARBA00023163"/>
    </source>
</evidence>
<dbReference type="InterPro" id="IPR036390">
    <property type="entry name" value="WH_DNA-bd_sf"/>
</dbReference>
<dbReference type="Pfam" id="PF08279">
    <property type="entry name" value="HTH_11"/>
    <property type="match status" value="1"/>
</dbReference>
<proteinExistence type="predicted"/>
<evidence type="ECO:0000313" key="6">
    <source>
        <dbReference type="Proteomes" id="UP000256727"/>
    </source>
</evidence>
<dbReference type="PROSITE" id="PS00894">
    <property type="entry name" value="HTH_DEOR_1"/>
    <property type="match status" value="1"/>
</dbReference>
<dbReference type="PANTHER" id="PTHR34580">
    <property type="match status" value="1"/>
</dbReference>
<feature type="domain" description="HTH deoR-type" evidence="4">
    <location>
        <begin position="7"/>
        <end position="66"/>
    </location>
</feature>
<dbReference type="Gene3D" id="1.10.10.10">
    <property type="entry name" value="Winged helix-like DNA-binding domain superfamily/Winged helix DNA-binding domain"/>
    <property type="match status" value="1"/>
</dbReference>
<dbReference type="Pfam" id="PF13280">
    <property type="entry name" value="WYL"/>
    <property type="match status" value="1"/>
</dbReference>
<dbReference type="InterPro" id="IPR051534">
    <property type="entry name" value="CBASS_pafABC_assoc_protein"/>
</dbReference>
<evidence type="ECO:0000256" key="1">
    <source>
        <dbReference type="ARBA" id="ARBA00023015"/>
    </source>
</evidence>
<protein>
    <submittedName>
        <fullName evidence="5">Putative DNA-binding transcriptional regulator YafY</fullName>
    </submittedName>
</protein>
<reference evidence="5 6" key="1">
    <citation type="submission" date="2018-07" db="EMBL/GenBank/DDBJ databases">
        <title>Sequencing the genomes of 1000 actinobacteria strains.</title>
        <authorList>
            <person name="Klenk H.-P."/>
        </authorList>
    </citation>
    <scope>NUCLEOTIDE SEQUENCE [LARGE SCALE GENOMIC DNA]</scope>
    <source>
        <strain evidence="5 6">DSM 14442</strain>
    </source>
</reference>
<dbReference type="InterPro" id="IPR036388">
    <property type="entry name" value="WH-like_DNA-bd_sf"/>
</dbReference>
<evidence type="ECO:0000313" key="5">
    <source>
        <dbReference type="EMBL" id="REE03980.1"/>
    </source>
</evidence>
<dbReference type="PANTHER" id="PTHR34580:SF3">
    <property type="entry name" value="PROTEIN PAFB"/>
    <property type="match status" value="1"/>
</dbReference>
<dbReference type="EMBL" id="QREH01000001">
    <property type="protein sequence ID" value="REE03980.1"/>
    <property type="molecule type" value="Genomic_DNA"/>
</dbReference>